<protein>
    <recommendedName>
        <fullName evidence="3">Schizont-infected cell agglutination extracellular alpha domain-containing protein</fullName>
    </recommendedName>
</protein>
<evidence type="ECO:0000313" key="4">
    <source>
        <dbReference type="EMBL" id="KJP88314.1"/>
    </source>
</evidence>
<dbReference type="InterPro" id="IPR024290">
    <property type="entry name" value="SICA_extracell_a"/>
</dbReference>
<feature type="compositionally biased region" description="Polar residues" evidence="1">
    <location>
        <begin position="444"/>
        <end position="456"/>
    </location>
</feature>
<evidence type="ECO:0000256" key="1">
    <source>
        <dbReference type="SAM" id="MobiDB-lite"/>
    </source>
</evidence>
<feature type="region of interest" description="Disordered" evidence="1">
    <location>
        <begin position="267"/>
        <end position="546"/>
    </location>
</feature>
<evidence type="ECO:0000259" key="3">
    <source>
        <dbReference type="Pfam" id="PF12887"/>
    </source>
</evidence>
<feature type="compositionally biased region" description="Low complexity" evidence="1">
    <location>
        <begin position="267"/>
        <end position="278"/>
    </location>
</feature>
<gene>
    <name evidence="4" type="ORF">AK88_02095</name>
</gene>
<organism evidence="4 5">
    <name type="scientific">Plasmodium fragile</name>
    <dbReference type="NCBI Taxonomy" id="5857"/>
    <lineage>
        <taxon>Eukaryota</taxon>
        <taxon>Sar</taxon>
        <taxon>Alveolata</taxon>
        <taxon>Apicomplexa</taxon>
        <taxon>Aconoidasida</taxon>
        <taxon>Haemosporida</taxon>
        <taxon>Plasmodiidae</taxon>
        <taxon>Plasmodium</taxon>
        <taxon>Plasmodium (Plasmodium)</taxon>
    </lineage>
</organism>
<feature type="compositionally biased region" description="Low complexity" evidence="1">
    <location>
        <begin position="409"/>
        <end position="420"/>
    </location>
</feature>
<dbReference type="Pfam" id="PF12887">
    <property type="entry name" value="SICA_alpha"/>
    <property type="match status" value="1"/>
</dbReference>
<dbReference type="AlphaFoldDB" id="A0A0D9QMP9"/>
<feature type="domain" description="Schizont-infected cell agglutination extracellular alpha" evidence="3">
    <location>
        <begin position="36"/>
        <end position="188"/>
    </location>
</feature>
<reference evidence="4 5" key="1">
    <citation type="submission" date="2014-03" db="EMBL/GenBank/DDBJ databases">
        <title>The Genome Sequence of Plasmodium fragile nilgiri.</title>
        <authorList>
            <consortium name="The Broad Institute Genomics Platform"/>
            <consortium name="The Broad Institute Genome Sequencing Center for Infectious Disease"/>
            <person name="Neafsey D."/>
            <person name="Duraisingh M."/>
            <person name="Young S.K."/>
            <person name="Zeng Q."/>
            <person name="Gargeya S."/>
            <person name="Abouelleil A."/>
            <person name="Alvarado L."/>
            <person name="Chapman S.B."/>
            <person name="Gainer-Dewar J."/>
            <person name="Goldberg J."/>
            <person name="Griggs A."/>
            <person name="Gujja S."/>
            <person name="Hansen M."/>
            <person name="Howarth C."/>
            <person name="Imamovic A."/>
            <person name="Larimer J."/>
            <person name="Pearson M."/>
            <person name="Poon T.W."/>
            <person name="Priest M."/>
            <person name="Roberts A."/>
            <person name="Saif S."/>
            <person name="Shea T."/>
            <person name="Sykes S."/>
            <person name="Wortman J."/>
            <person name="Nusbaum C."/>
            <person name="Birren B."/>
        </authorList>
    </citation>
    <scope>NUCLEOTIDE SEQUENCE [LARGE SCALE GENOMIC DNA]</scope>
    <source>
        <strain evidence="5">nilgiri</strain>
    </source>
</reference>
<feature type="compositionally biased region" description="Pro residues" evidence="1">
    <location>
        <begin position="354"/>
        <end position="373"/>
    </location>
</feature>
<sequence length="679" mass="72169">MAIIAIDQVTVEYYYTELLRQYLEARHAWEEGQFDRLVWKDMKTVFDEFKAHMKEEREDIRLMCAITGEGEPRENAHDADKVVCEYILKALHYQYGHLLGQQHTDMNARDVAGRELTACMRSIMGAMYMKEVYDKKCIRTEGLQYAKEAWEPLRTTFHSGSSVSRCNIINWDNMSMGKTMVGAKVRDWLGEEGKILHSIWADVTKENCTGRGSVHGQEQSSSGGENIKTALDEEVDKVVEEQEKTAQRAKDKVINEHKGLTEIAAAAGAGTGTHATADGPGGTKPEGAGRSAAAKPATTATTPEDKKKHAAPSAPSSAGDSVSRTDPTPGAQDARGAASGSGQQPQAPASPAVPARPPPPPPPEEPPKEPPAPGGTGTQGPGPGQQPPVSPPSSVGTVTDKTKEEPAGKKSTCTKTVTVSQVAAAGRGQSAETIQEDLRGHGSTMISISVPDSSSECSDKGKGTENDSSSKGGQGVQSQDPPPGGEVKEEKGKETQAQEPVARAGSDDPIEPANPKSSENSAGPVRGEGEIHPTTTTGSREKNMDEWDTKVYSTPLWGIGEGFSGDGKEFGHVPNSANLWGIGDLPRKKYKDFTLNYPPNELNIKDVSGAFVPPTTIPGSSSSSNTGQGPGDVAQAVPDLTHAVLSATAPVLFFLSAVTVAFLGYSFWNALLVCSQKQL</sequence>
<accession>A0A0D9QMP9</accession>
<dbReference type="RefSeq" id="XP_012335152.1">
    <property type="nucleotide sequence ID" value="XM_012479729.1"/>
</dbReference>
<keyword evidence="2" id="KW-1133">Transmembrane helix</keyword>
<evidence type="ECO:0000256" key="2">
    <source>
        <dbReference type="SAM" id="Phobius"/>
    </source>
</evidence>
<proteinExistence type="predicted"/>
<keyword evidence="2" id="KW-0472">Membrane</keyword>
<feature type="compositionally biased region" description="Low complexity" evidence="1">
    <location>
        <begin position="292"/>
        <end position="302"/>
    </location>
</feature>
<feature type="compositionally biased region" description="Gly residues" evidence="1">
    <location>
        <begin position="374"/>
        <end position="383"/>
    </location>
</feature>
<dbReference type="OrthoDB" id="389533at2759"/>
<feature type="compositionally biased region" description="Low complexity" evidence="1">
    <location>
        <begin position="614"/>
        <end position="627"/>
    </location>
</feature>
<evidence type="ECO:0000313" key="5">
    <source>
        <dbReference type="Proteomes" id="UP000054561"/>
    </source>
</evidence>
<dbReference type="EMBL" id="KQ001663">
    <property type="protein sequence ID" value="KJP88314.1"/>
    <property type="molecule type" value="Genomic_DNA"/>
</dbReference>
<feature type="transmembrane region" description="Helical" evidence="2">
    <location>
        <begin position="651"/>
        <end position="674"/>
    </location>
</feature>
<keyword evidence="2" id="KW-0812">Transmembrane</keyword>
<dbReference type="VEuPathDB" id="PlasmoDB:AK88_02095"/>
<name>A0A0D9QMP9_PLAFR</name>
<feature type="compositionally biased region" description="Low complexity" evidence="1">
    <location>
        <begin position="334"/>
        <end position="353"/>
    </location>
</feature>
<feature type="region of interest" description="Disordered" evidence="1">
    <location>
        <begin position="614"/>
        <end position="633"/>
    </location>
</feature>
<dbReference type="Proteomes" id="UP000054561">
    <property type="component" value="Unassembled WGS sequence"/>
</dbReference>
<keyword evidence="5" id="KW-1185">Reference proteome</keyword>
<feature type="compositionally biased region" description="Basic and acidic residues" evidence="1">
    <location>
        <begin position="486"/>
        <end position="496"/>
    </location>
</feature>
<dbReference type="GeneID" id="24267409"/>